<dbReference type="RefSeq" id="WP_247286662.1">
    <property type="nucleotide sequence ID" value="NZ_JAKNRW010000001.1"/>
</dbReference>
<name>A0ABT0ETB1_9PSED</name>
<sequence>MDTALDSLKPSDISRLKRLAEQGKDVYPTMCGIEMEGEFWGKLVDMRKLEKLELVERKNVPHGPALVPHFAVSAKGHQFLAAAPIRQPND</sequence>
<keyword evidence="2" id="KW-1185">Reference proteome</keyword>
<protein>
    <submittedName>
        <fullName evidence="1">Uncharacterized protein</fullName>
    </submittedName>
</protein>
<dbReference type="Proteomes" id="UP001299876">
    <property type="component" value="Unassembled WGS sequence"/>
</dbReference>
<accession>A0ABT0ETB1</accession>
<evidence type="ECO:0000313" key="2">
    <source>
        <dbReference type="Proteomes" id="UP001299876"/>
    </source>
</evidence>
<dbReference type="EMBL" id="JAKNRW010000001">
    <property type="protein sequence ID" value="MCK1788974.1"/>
    <property type="molecule type" value="Genomic_DNA"/>
</dbReference>
<proteinExistence type="predicted"/>
<organism evidence="1 2">
    <name type="scientific">Pseudomonas violetae</name>
    <dbReference type="NCBI Taxonomy" id="2915813"/>
    <lineage>
        <taxon>Bacteria</taxon>
        <taxon>Pseudomonadati</taxon>
        <taxon>Pseudomonadota</taxon>
        <taxon>Gammaproteobacteria</taxon>
        <taxon>Pseudomonadales</taxon>
        <taxon>Pseudomonadaceae</taxon>
        <taxon>Pseudomonas</taxon>
    </lineage>
</organism>
<comment type="caution">
    <text evidence="1">The sequence shown here is derived from an EMBL/GenBank/DDBJ whole genome shotgun (WGS) entry which is preliminary data.</text>
</comment>
<reference evidence="1 2" key="1">
    <citation type="submission" date="2022-02" db="EMBL/GenBank/DDBJ databases">
        <title>Comparative genomics of the first Antarctic Pseudomonas spp. capable of biotransforming 2,4,6-Trinitrotoluene.</title>
        <authorList>
            <person name="Cabrera M.A."/>
            <person name="Marquez S.L."/>
            <person name="Perez-Donoso J.M."/>
        </authorList>
    </citation>
    <scope>NUCLEOTIDE SEQUENCE [LARGE SCALE GENOMIC DNA]</scope>
    <source>
        <strain evidence="1 2">TNT19</strain>
    </source>
</reference>
<evidence type="ECO:0000313" key="1">
    <source>
        <dbReference type="EMBL" id="MCK1788974.1"/>
    </source>
</evidence>
<gene>
    <name evidence="1" type="ORF">L9059_01980</name>
</gene>